<feature type="transmembrane region" description="Helical" evidence="6">
    <location>
        <begin position="169"/>
        <end position="190"/>
    </location>
</feature>
<evidence type="ECO:0000256" key="3">
    <source>
        <dbReference type="ARBA" id="ARBA00022989"/>
    </source>
</evidence>
<reference evidence="7 8" key="1">
    <citation type="submission" date="2019-04" db="EMBL/GenBank/DDBJ databases">
        <authorList>
            <person name="Liu Q."/>
            <person name="Xin Y.-H."/>
        </authorList>
    </citation>
    <scope>NUCLEOTIDE SEQUENCE [LARGE SCALE GENOMIC DNA]</scope>
    <source>
        <strain evidence="7 8">AM23</strain>
    </source>
</reference>
<keyword evidence="2 6" id="KW-0812">Transmembrane</keyword>
<feature type="transmembrane region" description="Helical" evidence="6">
    <location>
        <begin position="110"/>
        <end position="131"/>
    </location>
</feature>
<evidence type="ECO:0000256" key="4">
    <source>
        <dbReference type="ARBA" id="ARBA00023136"/>
    </source>
</evidence>
<keyword evidence="4 6" id="KW-0472">Membrane</keyword>
<dbReference type="InterPro" id="IPR019109">
    <property type="entry name" value="MamF_MmsF"/>
</dbReference>
<name>A0A4S5E6K1_9MICC</name>
<keyword evidence="8" id="KW-1185">Reference proteome</keyword>
<accession>A0A4S5E6K1</accession>
<dbReference type="Pfam" id="PF09685">
    <property type="entry name" value="MamF_MmsF"/>
    <property type="match status" value="1"/>
</dbReference>
<evidence type="ECO:0000313" key="8">
    <source>
        <dbReference type="Proteomes" id="UP000305233"/>
    </source>
</evidence>
<comment type="subcellular location">
    <subcellularLocation>
        <location evidence="1">Membrane</location>
        <topology evidence="1">Multi-pass membrane protein</topology>
    </subcellularLocation>
</comment>
<evidence type="ECO:0000256" key="5">
    <source>
        <dbReference type="SAM" id="MobiDB-lite"/>
    </source>
</evidence>
<comment type="caution">
    <text evidence="7">The sequence shown here is derived from an EMBL/GenBank/DDBJ whole genome shotgun (WGS) entry which is preliminary data.</text>
</comment>
<organism evidence="7 8">
    <name type="scientific">Arthrobacter echini</name>
    <dbReference type="NCBI Taxonomy" id="1529066"/>
    <lineage>
        <taxon>Bacteria</taxon>
        <taxon>Bacillati</taxon>
        <taxon>Actinomycetota</taxon>
        <taxon>Actinomycetes</taxon>
        <taxon>Micrococcales</taxon>
        <taxon>Micrococcaceae</taxon>
        <taxon>Arthrobacter</taxon>
    </lineage>
</organism>
<gene>
    <name evidence="7" type="ORF">E8P82_06545</name>
</gene>
<dbReference type="EMBL" id="SSWH01000004">
    <property type="protein sequence ID" value="THJ67090.1"/>
    <property type="molecule type" value="Genomic_DNA"/>
</dbReference>
<feature type="transmembrane region" description="Helical" evidence="6">
    <location>
        <begin position="143"/>
        <end position="163"/>
    </location>
</feature>
<dbReference type="AlphaFoldDB" id="A0A4S5E6K1"/>
<keyword evidence="3 6" id="KW-1133">Transmembrane helix</keyword>
<evidence type="ECO:0000313" key="7">
    <source>
        <dbReference type="EMBL" id="THJ67090.1"/>
    </source>
</evidence>
<proteinExistence type="predicted"/>
<sequence>MPTSNPHCWAASRRSSTSSRRIRVPTESDGRPGPGPGSAEAGPGSAERARTCPSAIEHPPNIQRETRGTPLSDTADHRPHSQGGQTPAFEGSPAQAPVLTASQDRQFATLAHFGGILGFVPSLLIFLIFRDRGPFTAQEAKEALNFTLPPTILALMALILSLLPGVGAAFAVINALIWLALTLTSVHAGIQVNRGRPHRYALNLRLIR</sequence>
<feature type="compositionally biased region" description="Low complexity" evidence="5">
    <location>
        <begin position="37"/>
        <end position="46"/>
    </location>
</feature>
<feature type="region of interest" description="Disordered" evidence="5">
    <location>
        <begin position="1"/>
        <end position="93"/>
    </location>
</feature>
<dbReference type="Proteomes" id="UP000305233">
    <property type="component" value="Unassembled WGS sequence"/>
</dbReference>
<evidence type="ECO:0000256" key="1">
    <source>
        <dbReference type="ARBA" id="ARBA00004141"/>
    </source>
</evidence>
<protein>
    <submittedName>
        <fullName evidence="7">DUF4870 domain-containing protein</fullName>
    </submittedName>
</protein>
<evidence type="ECO:0000256" key="6">
    <source>
        <dbReference type="SAM" id="Phobius"/>
    </source>
</evidence>
<dbReference type="OrthoDB" id="9808930at2"/>
<evidence type="ECO:0000256" key="2">
    <source>
        <dbReference type="ARBA" id="ARBA00022692"/>
    </source>
</evidence>